<dbReference type="Proteomes" id="UP000325440">
    <property type="component" value="Unassembled WGS sequence"/>
</dbReference>
<dbReference type="PRINTS" id="PR01217">
    <property type="entry name" value="PRICHEXTENSN"/>
</dbReference>
<feature type="region of interest" description="Disordered" evidence="6">
    <location>
        <begin position="777"/>
        <end position="866"/>
    </location>
</feature>
<dbReference type="InterPro" id="IPR036236">
    <property type="entry name" value="Znf_C2H2_sf"/>
</dbReference>
<evidence type="ECO:0000256" key="5">
    <source>
        <dbReference type="PROSITE-ProRule" id="PRU00042"/>
    </source>
</evidence>
<dbReference type="InterPro" id="IPR050688">
    <property type="entry name" value="Zinc_finger/UBP_domain"/>
</dbReference>
<dbReference type="GO" id="GO:0008270">
    <property type="term" value="F:zinc ion binding"/>
    <property type="evidence" value="ECO:0007669"/>
    <property type="project" value="UniProtKB-KW"/>
</dbReference>
<evidence type="ECO:0000256" key="6">
    <source>
        <dbReference type="SAM" id="MobiDB-lite"/>
    </source>
</evidence>
<feature type="compositionally biased region" description="Acidic residues" evidence="6">
    <location>
        <begin position="201"/>
        <end position="269"/>
    </location>
</feature>
<feature type="compositionally biased region" description="Basic residues" evidence="6">
    <location>
        <begin position="1779"/>
        <end position="1788"/>
    </location>
</feature>
<accession>A0A5E4N1R9</accession>
<sequence length="2544" mass="287948">MAETASPTPSAGSSSRRKKSASAGSSGQHQMSAPSTSAAMLADTMLDTLPHSKVRRNYTCAKCIFYTQNPRTFLYHQKNVHNEHLHVYECPHCLYASKHNQKVHRHVQMVHRSKNSQIYVSNKHKTKSRPLPLVPPVRIRLPRFDEHGNQKLGELVIVEDVNIGDVEQQPEADEEFDFEDEEVGVQDEEMAEEDQKFANEEVMESDQEEQEEVEGGEEEVEGGEEEVEGGEEEVEGGEEEVEGGEEVEEEEEAEGEEEDCDDEEEEEQNDVEIYSFSNTPVDQDELSVTVVPPPTSLLKLQKQRYRQRSTYIQCSVCSFNSHSQTLVNRHEKSAHLKKKFFRCMKCNYVTHMRARYTKHVKYHTMPMIKCDDCDFSTPYKWNLDRHNRNHSIDNPGTYRCSHCSFSADIKQSLTVHETNHHVPPVGGGPATTSPNRRRARVGASDAPGSAVNGAEIVTFETAKDSGIVEIVATEKKRAAVASGSTADTSNSNVVMMTTTALTTTTSGASAMTFVTPISSALKIISVVSGEPMMSAAKDEKPRRRPLPRLIPIGDQQRLTITPTVIRLPSPPVEEPPVTMASRGGSPRIKIASFFDKLKAKVDETADLTCPVCRFESKCLSEFMRHQRTHNDNDDDNTADDTSTATTSSNDITVVDKSDIIELSLQLPPPPPVTAAELKSTRCQRCRKRCKTSTELVVHLATCRGTATVTSANLVNHPVTASGYVPDDTKYYNQNNEHQQQSQHPMENKIFVWNTAVLPAPHGMQDDEKQHSVTLTEILTPSVEMQVKQEEEEDEEEEVEDVDEEVEDEEDDDDDDEEEVDNDQTEEFYTSTVVKKQHRQQQLTEKQKLRLKQQQLKQQQRGSRKEGKIHKTVFKCPHCTFWAATASRFHVHIVGHLNRKPFECSCCAYRSNWRWDITKHIRLKSARRPGIEESPDSSNSHHGAKVLMTDETGRRNYSKYNGYLTVMEMDIADGTNKAAGGDFEDSKHTSNQKLGSVPKKRYIPTALLYQHDQHDKVPKIMNIVNTSLSSSSSSASSSTVTVSDNRSKTVWKCKKCLFRDCDRLTVLNHVKGHYRRGEFENSTGALHSSQQNLSENNIKKNTAELNELNDQKTPGNDRRKSKTPTTGTVDESMLILSTNLNHDVQNFLACPLCNLNVETSIQLKDHMERVHVSEETKYRCEYCQFWSEDKKAMLEHMTFTHEMDNGSVKTDVNDGFKECDESNSIQDIDMQEDNDVVIRAIDEKDSSNDTNTMEVMLENNDENILVFETVKCKSNLNENAKEPTLNTPSKILDKSNDTANENMNEIIVKAEELAESTPIDVEITKDSTQTASESITKVKAFTTTKEMSVKCPVKGINTVYECNDCWYFSNDKKKMQKHKELHIKRGALFNCMQCVFNVTNSSVLYHHYRLGHLMEEPELQYPEENIIQTGHKEMMMKNVVEKLEAKSNPVDEEGPPIVWFYNKDSVPCFSKVFRCRYCPHTNRRRHNTVEHERMHSDHPDHQNHRLQQQLRTSSTSSVQSPLHPCKRCTYVCSNAGVLASHMKVHSSFYGSSTVGFYDDTIEDELQIQALEYVMELEQNWDKNSQSISTCNENPKQSFDISDDSDIQDDDKFIELDEPKLKFCPYCPARFFFRSDLKCHIRFHKVRVWEHSCNCCSFTARMTAHLTAHETVHCDAYAQRTAELLSTYPVSQKYPCPSEYPASTNGGNSPRFTRVKTRAFLQSPKHDTDTSVDIKLPQPIGRRQLLSRTTKRLRPYSDTKDDKLVPQPPLEKQKCVENNKRRSTKSRKTTKSQNNDKSTVMSQYSCGKCPARFFKLNALYYHRSLHGTKGKHRCKHCDYSAGTAGNMNRHESVHDDLPLRGKKKSASSLSETPKSRSKKKDKGTKNTGPTPTLPPPSTILPTPSPPAILPIPSPPAKLPKPSPPAKLPKPSPPAKLPKPSPPAKLPKPSPPAKKKICSNSDKKNSNNSLTCIKEETFEIDPEFGPDMLGNPLFNYPLAIKNGVSRPKRYKCIKCPSAFDKREQFVVHLSLHGAQDKYQCDRCDYSVRYTANYIQHKRKHARDDEIRKNIEQATTKAEIIEDQKLSNSSQDYYKPTLSNILMNEEFESSIEEELEFLIKDEPKSPIKDELECPIKDEPDFLTTDVPNSLIKAEMDSLTNDEQETIIKDEPQSPIREDSEFSVEEKPVYSIKKEPQSPEKAKPDGVNTTEPMATIVFQNVFQMPSAIMLPLAPKKPLPMALKKILPKPLKKILPKPLKKILPKPTKNYPNISMIKKWEPPKIASKVLQLNPQTTMFRNEISDRQTAYELNAAYGSTGIVTDGIVGEPITMFRCTMCPYEGEDRDQLDQHNLHHMENPSSGGILSTMSRRPWKFACRFCTYKTHRDADLNNHIHVHFLRSTGTVLSSFAASSKGDGNLETVDPTDHVEFHGKRIVNNNQRHSNVAENALAASSDNDKGMDIANKSVKPFFVFKDQGSKYGNGSPDHNGKTARFSPDCPLPPVLIDVNENQTCKSGHVDKVQHPTAFIRMNGGRNVEIEPINKKRKRGKK</sequence>
<feature type="domain" description="C2H2-type" evidence="7">
    <location>
        <begin position="368"/>
        <end position="395"/>
    </location>
</feature>
<evidence type="ECO:0000256" key="3">
    <source>
        <dbReference type="ARBA" id="ARBA00022771"/>
    </source>
</evidence>
<feature type="compositionally biased region" description="Pro residues" evidence="6">
    <location>
        <begin position="1889"/>
        <end position="1949"/>
    </location>
</feature>
<proteinExistence type="predicted"/>
<feature type="compositionally biased region" description="Acidic residues" evidence="6">
    <location>
        <begin position="168"/>
        <end position="192"/>
    </location>
</feature>
<dbReference type="PANTHER" id="PTHR24403:SF94">
    <property type="entry name" value="KUMGANG"/>
    <property type="match status" value="1"/>
</dbReference>
<dbReference type="SUPFAM" id="SSF57667">
    <property type="entry name" value="beta-beta-alpha zinc fingers"/>
    <property type="match status" value="4"/>
</dbReference>
<feature type="region of interest" description="Disordered" evidence="6">
    <location>
        <begin position="1487"/>
        <end position="1517"/>
    </location>
</feature>
<feature type="compositionally biased region" description="Acidic residues" evidence="6">
    <location>
        <begin position="789"/>
        <end position="825"/>
    </location>
</feature>
<feature type="compositionally biased region" description="Polar residues" evidence="6">
    <location>
        <begin position="1791"/>
        <end position="1800"/>
    </location>
</feature>
<feature type="domain" description="C2H2-type" evidence="7">
    <location>
        <begin position="1388"/>
        <end position="1416"/>
    </location>
</feature>
<protein>
    <submittedName>
        <fullName evidence="8">Zinc finger C2H2-type</fullName>
    </submittedName>
</protein>
<feature type="compositionally biased region" description="Low complexity" evidence="6">
    <location>
        <begin position="851"/>
        <end position="860"/>
    </location>
</feature>
<organism evidence="8 9">
    <name type="scientific">Cinara cedri</name>
    <dbReference type="NCBI Taxonomy" id="506608"/>
    <lineage>
        <taxon>Eukaryota</taxon>
        <taxon>Metazoa</taxon>
        <taxon>Ecdysozoa</taxon>
        <taxon>Arthropoda</taxon>
        <taxon>Hexapoda</taxon>
        <taxon>Insecta</taxon>
        <taxon>Pterygota</taxon>
        <taxon>Neoptera</taxon>
        <taxon>Paraneoptera</taxon>
        <taxon>Hemiptera</taxon>
        <taxon>Sternorrhyncha</taxon>
        <taxon>Aphidomorpha</taxon>
        <taxon>Aphidoidea</taxon>
        <taxon>Aphididae</taxon>
        <taxon>Lachninae</taxon>
        <taxon>Cinara</taxon>
    </lineage>
</organism>
<gene>
    <name evidence="8" type="ORF">CINCED_3A024789</name>
</gene>
<feature type="compositionally biased region" description="Low complexity" evidence="6">
    <location>
        <begin position="1504"/>
        <end position="1517"/>
    </location>
</feature>
<dbReference type="GO" id="GO:0005634">
    <property type="term" value="C:nucleus"/>
    <property type="evidence" value="ECO:0007669"/>
    <property type="project" value="TreeGrafter"/>
</dbReference>
<keyword evidence="4" id="KW-0862">Zinc</keyword>
<feature type="region of interest" description="Disordered" evidence="6">
    <location>
        <begin position="418"/>
        <end position="448"/>
    </location>
</feature>
<evidence type="ECO:0000259" key="7">
    <source>
        <dbReference type="PROSITE" id="PS50157"/>
    </source>
</evidence>
<feature type="compositionally biased region" description="Basic and acidic residues" evidence="6">
    <location>
        <begin position="2161"/>
        <end position="2199"/>
    </location>
</feature>
<feature type="domain" description="C2H2-type" evidence="7">
    <location>
        <begin position="1802"/>
        <end position="1829"/>
    </location>
</feature>
<feature type="region of interest" description="Disordered" evidence="6">
    <location>
        <begin position="926"/>
        <end position="949"/>
    </location>
</feature>
<keyword evidence="3 5" id="KW-0863">Zinc-finger</keyword>
<keyword evidence="1" id="KW-0479">Metal-binding</keyword>
<keyword evidence="9" id="KW-1185">Reference proteome</keyword>
<name>A0A5E4N1R9_9HEMI</name>
<dbReference type="InterPro" id="IPR013087">
    <property type="entry name" value="Znf_C2H2_type"/>
</dbReference>
<feature type="region of interest" description="Disordered" evidence="6">
    <location>
        <begin position="1839"/>
        <end position="1965"/>
    </location>
</feature>
<evidence type="ECO:0000313" key="9">
    <source>
        <dbReference type="Proteomes" id="UP000325440"/>
    </source>
</evidence>
<feature type="region of interest" description="Disordered" evidence="6">
    <location>
        <begin position="1"/>
        <end position="36"/>
    </location>
</feature>
<feature type="domain" description="C2H2-type" evidence="7">
    <location>
        <begin position="1147"/>
        <end position="1175"/>
    </location>
</feature>
<dbReference type="GO" id="GO:0045944">
    <property type="term" value="P:positive regulation of transcription by RNA polymerase II"/>
    <property type="evidence" value="ECO:0007669"/>
    <property type="project" value="TreeGrafter"/>
</dbReference>
<feature type="region of interest" description="Disordered" evidence="6">
    <location>
        <begin position="168"/>
        <end position="269"/>
    </location>
</feature>
<dbReference type="Gene3D" id="3.30.160.60">
    <property type="entry name" value="Classic Zinc Finger"/>
    <property type="match status" value="8"/>
</dbReference>
<evidence type="ECO:0000256" key="1">
    <source>
        <dbReference type="ARBA" id="ARBA00022723"/>
    </source>
</evidence>
<dbReference type="OrthoDB" id="6417347at2759"/>
<feature type="compositionally biased region" description="Basic and acidic residues" evidence="6">
    <location>
        <begin position="1846"/>
        <end position="1857"/>
    </location>
</feature>
<dbReference type="PROSITE" id="PS50157">
    <property type="entry name" value="ZINC_FINGER_C2H2_2"/>
    <property type="match status" value="7"/>
</dbReference>
<feature type="domain" description="C2H2-type" evidence="7">
    <location>
        <begin position="2007"/>
        <end position="2034"/>
    </location>
</feature>
<dbReference type="SMART" id="SM00355">
    <property type="entry name" value="ZnF_C2H2"/>
    <property type="match status" value="25"/>
</dbReference>
<feature type="domain" description="C2H2-type" evidence="7">
    <location>
        <begin position="2035"/>
        <end position="2062"/>
    </location>
</feature>
<feature type="compositionally biased region" description="Basic and acidic residues" evidence="6">
    <location>
        <begin position="1487"/>
        <end position="1502"/>
    </location>
</feature>
<feature type="compositionally biased region" description="Low complexity" evidence="6">
    <location>
        <begin position="639"/>
        <end position="650"/>
    </location>
</feature>
<feature type="compositionally biased region" description="Basic and acidic residues" evidence="6">
    <location>
        <begin position="1753"/>
        <end position="1762"/>
    </location>
</feature>
<feature type="domain" description="C2H2-type" evidence="7">
    <location>
        <begin position="1472"/>
        <end position="1499"/>
    </location>
</feature>
<feature type="compositionally biased region" description="Low complexity" evidence="6">
    <location>
        <begin position="1"/>
        <end position="14"/>
    </location>
</feature>
<feature type="region of interest" description="Disordered" evidence="6">
    <location>
        <begin position="1721"/>
        <end position="1800"/>
    </location>
</feature>
<feature type="region of interest" description="Disordered" evidence="6">
    <location>
        <begin position="2153"/>
        <end position="2202"/>
    </location>
</feature>
<feature type="region of interest" description="Disordered" evidence="6">
    <location>
        <begin position="627"/>
        <end position="650"/>
    </location>
</feature>
<dbReference type="PROSITE" id="PS00028">
    <property type="entry name" value="ZINC_FINGER_C2H2_1"/>
    <property type="match status" value="7"/>
</dbReference>
<evidence type="ECO:0000256" key="4">
    <source>
        <dbReference type="ARBA" id="ARBA00022833"/>
    </source>
</evidence>
<keyword evidence="2" id="KW-0677">Repeat</keyword>
<evidence type="ECO:0000313" key="8">
    <source>
        <dbReference type="EMBL" id="VVC37481.1"/>
    </source>
</evidence>
<evidence type="ECO:0000256" key="2">
    <source>
        <dbReference type="ARBA" id="ARBA00022737"/>
    </source>
</evidence>
<reference evidence="8 9" key="1">
    <citation type="submission" date="2019-08" db="EMBL/GenBank/DDBJ databases">
        <authorList>
            <person name="Alioto T."/>
            <person name="Alioto T."/>
            <person name="Gomez Garrido J."/>
        </authorList>
    </citation>
    <scope>NUCLEOTIDE SEQUENCE [LARGE SCALE GENOMIC DNA]</scope>
</reference>
<feature type="compositionally biased region" description="Basic and acidic residues" evidence="6">
    <location>
        <begin position="1769"/>
        <end position="1778"/>
    </location>
</feature>
<dbReference type="PANTHER" id="PTHR24403">
    <property type="entry name" value="ZINC FINGER PROTEIN"/>
    <property type="match status" value="1"/>
</dbReference>
<dbReference type="EMBL" id="CABPRJ010001448">
    <property type="protein sequence ID" value="VVC37481.1"/>
    <property type="molecule type" value="Genomic_DNA"/>
</dbReference>
<feature type="region of interest" description="Disordered" evidence="6">
    <location>
        <begin position="1105"/>
        <end position="1127"/>
    </location>
</feature>